<sequence length="369" mass="42200">MEGVLEQIRRGELPDQAKEAVVKGIVPLEAEELILALYYLCEENQDYLDDARETFDSLSDGVKKPFFQDREQKSEYLDFYLRQCHLTGEVKSSTLLNPNTPGSAIMEIASVIEVDMLDLVVNNQVKILEEPGIIEKLRANPGLSVIHKQKLDEYERLLLKELVDSVDVLQNKSTKEIEAEAIADAKAFVETFGKEKESKVVPKKAAEKIAAALDEEKDQTDLIKQRMAEDAAKQKRSVLELIQEMSVPQKIQAAIKGDREYRNALIRDSNKLVSCAVVKSPRVTESEIEFYSNLRNVQTDVLRLIAMNREWTKNYKVVLNLVRNPRTPLAFTLKLFPRLNKNDVRMLMRDKNIPEALRTVARRQMQANR</sequence>
<gene>
    <name evidence="1" type="ORF">J3U87_11220</name>
</gene>
<dbReference type="Proteomes" id="UP000663929">
    <property type="component" value="Chromosome"/>
</dbReference>
<accession>A0A8A4TU74</accession>
<name>A0A8A4TU74_SULCO</name>
<proteinExistence type="predicted"/>
<protein>
    <submittedName>
        <fullName evidence="1">Uncharacterized protein</fullName>
    </submittedName>
</protein>
<dbReference type="KEGG" id="scor:J3U87_11220"/>
<reference evidence="1" key="1">
    <citation type="submission" date="2021-03" db="EMBL/GenBank/DDBJ databases">
        <title>Acanthopleuribacteraceae sp. M133.</title>
        <authorList>
            <person name="Wang G."/>
        </authorList>
    </citation>
    <scope>NUCLEOTIDE SEQUENCE</scope>
    <source>
        <strain evidence="1">M133</strain>
    </source>
</reference>
<dbReference type="RefSeq" id="WP_237383121.1">
    <property type="nucleotide sequence ID" value="NZ_CP071793.1"/>
</dbReference>
<evidence type="ECO:0000313" key="2">
    <source>
        <dbReference type="Proteomes" id="UP000663929"/>
    </source>
</evidence>
<dbReference type="AlphaFoldDB" id="A0A8A4TU74"/>
<organism evidence="1 2">
    <name type="scientific">Sulfidibacter corallicola</name>
    <dbReference type="NCBI Taxonomy" id="2818388"/>
    <lineage>
        <taxon>Bacteria</taxon>
        <taxon>Pseudomonadati</taxon>
        <taxon>Acidobacteriota</taxon>
        <taxon>Holophagae</taxon>
        <taxon>Acanthopleuribacterales</taxon>
        <taxon>Acanthopleuribacteraceae</taxon>
        <taxon>Sulfidibacter</taxon>
    </lineage>
</organism>
<evidence type="ECO:0000313" key="1">
    <source>
        <dbReference type="EMBL" id="QTD53023.1"/>
    </source>
</evidence>
<keyword evidence="2" id="KW-1185">Reference proteome</keyword>
<dbReference type="EMBL" id="CP071793">
    <property type="protein sequence ID" value="QTD53023.1"/>
    <property type="molecule type" value="Genomic_DNA"/>
</dbReference>